<feature type="signal peptide" evidence="1">
    <location>
        <begin position="1"/>
        <end position="31"/>
    </location>
</feature>
<name>A0ABV5NZP5_9ACTN</name>
<proteinExistence type="predicted"/>
<keyword evidence="1" id="KW-0732">Signal</keyword>
<dbReference type="Proteomes" id="UP001589568">
    <property type="component" value="Unassembled WGS sequence"/>
</dbReference>
<organism evidence="2 3">
    <name type="scientific">Nonomuraea salmonea</name>
    <dbReference type="NCBI Taxonomy" id="46181"/>
    <lineage>
        <taxon>Bacteria</taxon>
        <taxon>Bacillati</taxon>
        <taxon>Actinomycetota</taxon>
        <taxon>Actinomycetes</taxon>
        <taxon>Streptosporangiales</taxon>
        <taxon>Streptosporangiaceae</taxon>
        <taxon>Nonomuraea</taxon>
    </lineage>
</organism>
<keyword evidence="3" id="KW-1185">Reference proteome</keyword>
<evidence type="ECO:0000313" key="2">
    <source>
        <dbReference type="EMBL" id="MFB9475742.1"/>
    </source>
</evidence>
<accession>A0ABV5NZP5</accession>
<gene>
    <name evidence="2" type="ORF">ACFFR3_40160</name>
</gene>
<dbReference type="RefSeq" id="WP_345394776.1">
    <property type="nucleotide sequence ID" value="NZ_BAAAXS010000001.1"/>
</dbReference>
<feature type="chain" id="PRO_5045494455" description="Serine/threonine protein kinase" evidence="1">
    <location>
        <begin position="32"/>
        <end position="142"/>
    </location>
</feature>
<evidence type="ECO:0008006" key="4">
    <source>
        <dbReference type="Google" id="ProtNLM"/>
    </source>
</evidence>
<sequence>MRRFTQTAVLSLATAAALVGSVVVGSGPAMAASSPVAACGGGSYHVIDSHAIGGLATIYLLYNGSTNCVVTWKASKYQGKLSTTGASIQKQGGGRIDDTDFYKIYAGPVKVSAKGACVSWGGVASNGAGAGDSWQSGWTHCG</sequence>
<dbReference type="EMBL" id="JBHMCF010000045">
    <property type="protein sequence ID" value="MFB9475742.1"/>
    <property type="molecule type" value="Genomic_DNA"/>
</dbReference>
<protein>
    <recommendedName>
        <fullName evidence="4">Serine/threonine protein kinase</fullName>
    </recommendedName>
</protein>
<reference evidence="2 3" key="1">
    <citation type="submission" date="2024-09" db="EMBL/GenBank/DDBJ databases">
        <authorList>
            <person name="Sun Q."/>
            <person name="Mori K."/>
        </authorList>
    </citation>
    <scope>NUCLEOTIDE SEQUENCE [LARGE SCALE GENOMIC DNA]</scope>
    <source>
        <strain evidence="2 3">JCM 3324</strain>
    </source>
</reference>
<evidence type="ECO:0000313" key="3">
    <source>
        <dbReference type="Proteomes" id="UP001589568"/>
    </source>
</evidence>
<comment type="caution">
    <text evidence="2">The sequence shown here is derived from an EMBL/GenBank/DDBJ whole genome shotgun (WGS) entry which is preliminary data.</text>
</comment>
<evidence type="ECO:0000256" key="1">
    <source>
        <dbReference type="SAM" id="SignalP"/>
    </source>
</evidence>